<evidence type="ECO:0000259" key="1">
    <source>
        <dbReference type="PROSITE" id="PS50275"/>
    </source>
</evidence>
<dbReference type="PANTHER" id="PTHR45662">
    <property type="entry name" value="PHOSPHATIDYLINOSITIDE PHOSPHATASE SAC1"/>
    <property type="match status" value="1"/>
</dbReference>
<dbReference type="GO" id="GO:0046856">
    <property type="term" value="P:phosphatidylinositol dephosphorylation"/>
    <property type="evidence" value="ECO:0007669"/>
    <property type="project" value="TreeGrafter"/>
</dbReference>
<dbReference type="InterPro" id="IPR002013">
    <property type="entry name" value="SAC_dom"/>
</dbReference>
<dbReference type="PANTHER" id="PTHR45662:SF8">
    <property type="entry name" value="PHOSPHATIDYLINOSITIDE PHOSPHATASE SAC2"/>
    <property type="match status" value="1"/>
</dbReference>
<organism evidence="2">
    <name type="scientific">Timema cristinae</name>
    <name type="common">Walking stick</name>
    <dbReference type="NCBI Taxonomy" id="61476"/>
    <lineage>
        <taxon>Eukaryota</taxon>
        <taxon>Metazoa</taxon>
        <taxon>Ecdysozoa</taxon>
        <taxon>Arthropoda</taxon>
        <taxon>Hexapoda</taxon>
        <taxon>Insecta</taxon>
        <taxon>Pterygota</taxon>
        <taxon>Neoptera</taxon>
        <taxon>Polyneoptera</taxon>
        <taxon>Phasmatodea</taxon>
        <taxon>Timematodea</taxon>
        <taxon>Timematoidea</taxon>
        <taxon>Timematidae</taxon>
        <taxon>Timema</taxon>
    </lineage>
</organism>
<name>A0A7R9CDJ6_TIMCR</name>
<proteinExistence type="predicted"/>
<dbReference type="EMBL" id="OC317042">
    <property type="protein sequence ID" value="CAD7394690.1"/>
    <property type="molecule type" value="Genomic_DNA"/>
</dbReference>
<protein>
    <recommendedName>
        <fullName evidence="1">SAC domain-containing protein</fullName>
    </recommendedName>
</protein>
<feature type="domain" description="SAC" evidence="1">
    <location>
        <begin position="190"/>
        <end position="358"/>
    </location>
</feature>
<sequence>MSKTNEPKTDEPPVEEVFSVEEILDRRVKNGWDLASANDPDCLGLFYGIIGKIELQSIMESRLMLIKECETVGDLPGGKTVYKIKSVAFLQLGLSGDSLDLGLQPCKKHQDNTGTKKSSSLSGGVSGGIFDIPQKAAFAKTWGTIKSATNSIKNTTQQAAAMATSQVKLGKNRDSKDREKLERRLLDELQRIFTDTDSFYYCLTGDLTNSLERQCELREMNSNKDTAWWRTVDDRFFWNKHMLEDIIMMNTPLADPWIIPIIQGFVQIEKCKVEVGYETAEPSNETFTLILISRRSRFRAGTRYKRRGVDEEGKCANYVETEQIVCHHHHHVSFVQVRGSVPVFWSQPGYKYRPPPRIDKGKLV</sequence>
<evidence type="ECO:0000313" key="2">
    <source>
        <dbReference type="EMBL" id="CAD7394690.1"/>
    </source>
</evidence>
<dbReference type="GO" id="GO:0045334">
    <property type="term" value="C:clathrin-coated endocytic vesicle"/>
    <property type="evidence" value="ECO:0007669"/>
    <property type="project" value="TreeGrafter"/>
</dbReference>
<dbReference type="Pfam" id="PF02383">
    <property type="entry name" value="Syja_N"/>
    <property type="match status" value="1"/>
</dbReference>
<reference evidence="2" key="1">
    <citation type="submission" date="2020-11" db="EMBL/GenBank/DDBJ databases">
        <authorList>
            <person name="Tran Van P."/>
        </authorList>
    </citation>
    <scope>NUCLEOTIDE SEQUENCE</scope>
</reference>
<dbReference type="GO" id="GO:0005769">
    <property type="term" value="C:early endosome"/>
    <property type="evidence" value="ECO:0007669"/>
    <property type="project" value="TreeGrafter"/>
</dbReference>
<gene>
    <name evidence="2" type="ORF">TCEB3V08_LOCUS2607</name>
</gene>
<accession>A0A7R9CDJ6</accession>
<dbReference type="PROSITE" id="PS50275">
    <property type="entry name" value="SAC"/>
    <property type="match status" value="1"/>
</dbReference>
<dbReference type="AlphaFoldDB" id="A0A7R9CDJ6"/>
<dbReference type="GO" id="GO:2001135">
    <property type="term" value="P:regulation of endocytic recycling"/>
    <property type="evidence" value="ECO:0007669"/>
    <property type="project" value="TreeGrafter"/>
</dbReference>
<dbReference type="GO" id="GO:0043812">
    <property type="term" value="F:phosphatidylinositol-4-phosphate phosphatase activity"/>
    <property type="evidence" value="ECO:0007669"/>
    <property type="project" value="TreeGrafter"/>
</dbReference>